<sequence>MKNEKCNRVIFLLIL</sequence>
<protein>
    <submittedName>
        <fullName evidence="1">Putative mid1-interacting protein 1-b</fullName>
    </submittedName>
</protein>
<dbReference type="EMBL" id="GEMB01002954">
    <property type="protein sequence ID" value="JAS00249.1"/>
    <property type="molecule type" value="Transcribed_RNA"/>
</dbReference>
<name>A0A161MPR0_TRIIF</name>
<reference evidence="1" key="1">
    <citation type="submission" date="2016-04" db="EMBL/GenBank/DDBJ databases">
        <authorList>
            <person name="Calderon-Fernandez G.M.Sr."/>
        </authorList>
    </citation>
    <scope>NUCLEOTIDE SEQUENCE</scope>
    <source>
        <strain evidence="1">Int1</strain>
        <tissue evidence="1">Integument</tissue>
    </source>
</reference>
<evidence type="ECO:0000313" key="1">
    <source>
        <dbReference type="EMBL" id="JAS00249.1"/>
    </source>
</evidence>
<accession>A0A161MPR0</accession>
<organism evidence="1">
    <name type="scientific">Triatoma infestans</name>
    <name type="common">Assassin bug</name>
    <dbReference type="NCBI Taxonomy" id="30076"/>
    <lineage>
        <taxon>Eukaryota</taxon>
        <taxon>Metazoa</taxon>
        <taxon>Ecdysozoa</taxon>
        <taxon>Arthropoda</taxon>
        <taxon>Hexapoda</taxon>
        <taxon>Insecta</taxon>
        <taxon>Pterygota</taxon>
        <taxon>Neoptera</taxon>
        <taxon>Paraneoptera</taxon>
        <taxon>Hemiptera</taxon>
        <taxon>Heteroptera</taxon>
        <taxon>Panheteroptera</taxon>
        <taxon>Cimicomorpha</taxon>
        <taxon>Reduviidae</taxon>
        <taxon>Triatominae</taxon>
        <taxon>Triatoma</taxon>
    </lineage>
</organism>
<reference evidence="1" key="2">
    <citation type="journal article" date="2017" name="J. Med. Entomol.">
        <title>Transcriptome Analysis of the Triatoma infestans (Hemiptera: Reduviidae) Integument.</title>
        <authorList>
            <person name="Calderon-Fernandez G.M."/>
            <person name="Moriconi D.E."/>
            <person name="Dulbecco A.B."/>
            <person name="Juarez M.P."/>
        </authorList>
    </citation>
    <scope>NUCLEOTIDE SEQUENCE</scope>
    <source>
        <strain evidence="1">Int1</strain>
        <tissue evidence="1">Integument</tissue>
    </source>
</reference>
<proteinExistence type="predicted"/>